<keyword evidence="4" id="KW-1185">Reference proteome</keyword>
<dbReference type="Proteomes" id="UP001139722">
    <property type="component" value="Unassembled WGS sequence"/>
</dbReference>
<organism evidence="3 4">
    <name type="scientific">Agromyces terreus</name>
    <dbReference type="NCBI Taxonomy" id="424795"/>
    <lineage>
        <taxon>Bacteria</taxon>
        <taxon>Bacillati</taxon>
        <taxon>Actinomycetota</taxon>
        <taxon>Actinomycetes</taxon>
        <taxon>Micrococcales</taxon>
        <taxon>Microbacteriaceae</taxon>
        <taxon>Agromyces</taxon>
    </lineage>
</organism>
<dbReference type="RefSeq" id="WP_156999215.1">
    <property type="nucleotide sequence ID" value="NZ_BAAANU010000071.1"/>
</dbReference>
<feature type="transmembrane region" description="Helical" evidence="2">
    <location>
        <begin position="186"/>
        <end position="207"/>
    </location>
</feature>
<evidence type="ECO:0008006" key="5">
    <source>
        <dbReference type="Google" id="ProtNLM"/>
    </source>
</evidence>
<feature type="region of interest" description="Disordered" evidence="1">
    <location>
        <begin position="251"/>
        <end position="273"/>
    </location>
</feature>
<feature type="transmembrane region" description="Helical" evidence="2">
    <location>
        <begin position="6"/>
        <end position="26"/>
    </location>
</feature>
<dbReference type="EMBL" id="JAMZDY010000001">
    <property type="protein sequence ID" value="MCP2370822.1"/>
    <property type="molecule type" value="Genomic_DNA"/>
</dbReference>
<evidence type="ECO:0000313" key="4">
    <source>
        <dbReference type="Proteomes" id="UP001139722"/>
    </source>
</evidence>
<keyword evidence="2" id="KW-1133">Transmembrane helix</keyword>
<feature type="transmembrane region" description="Helical" evidence="2">
    <location>
        <begin position="159"/>
        <end position="180"/>
    </location>
</feature>
<keyword evidence="2" id="KW-0472">Membrane</keyword>
<evidence type="ECO:0000313" key="3">
    <source>
        <dbReference type="EMBL" id="MCP2370822.1"/>
    </source>
</evidence>
<feature type="compositionally biased region" description="Low complexity" evidence="1">
    <location>
        <begin position="261"/>
        <end position="273"/>
    </location>
</feature>
<sequence length="380" mass="40179">MLPVVIVLAAVPALLIFALGVTARIASRQPVSSPVVQYTAGRGSSILRDALLVDADRRAVTAVLIDLAVTRRIRILAGESKRDPIGIEMQPGATFTAEELSVLEALFGPEHTSGRVRRFTSDRRALSARLKAVVRDVSYALAREGLVAKQRVAWPGTTLTVLAYLGMLVEGLFIIVALVAADWPALVTALAALAVTIATIIVTPSSWRKFLPPARERREHLDGLRQYLELAERNRLRALQSPTGAELIPVSGATEASSRTDAAGPADPAGAADAAGPAPLARFHLHEKLLPFAVLFGVERGWIDVLKLDLQTLERTNLDTLADLVDGTAELAVLAAHLGELVVLVDHVGDLAASVGDLVDVSGGIVDLADGIGGVLGIFE</sequence>
<evidence type="ECO:0000256" key="1">
    <source>
        <dbReference type="SAM" id="MobiDB-lite"/>
    </source>
</evidence>
<comment type="caution">
    <text evidence="3">The sequence shown here is derived from an EMBL/GenBank/DDBJ whole genome shotgun (WGS) entry which is preliminary data.</text>
</comment>
<proteinExistence type="predicted"/>
<reference evidence="3" key="1">
    <citation type="submission" date="2022-06" db="EMBL/GenBank/DDBJ databases">
        <title>Sequencing the genomes of 1000 actinobacteria strains.</title>
        <authorList>
            <person name="Klenk H.-P."/>
        </authorList>
    </citation>
    <scope>NUCLEOTIDE SEQUENCE</scope>
    <source>
        <strain evidence="3">DSM 22016</strain>
    </source>
</reference>
<protein>
    <recommendedName>
        <fullName evidence="5">DUF2207 domain-containing protein</fullName>
    </recommendedName>
</protein>
<dbReference type="AlphaFoldDB" id="A0A9X2GY89"/>
<accession>A0A9X2GY89</accession>
<gene>
    <name evidence="3" type="ORF">BJ978_001498</name>
</gene>
<keyword evidence="2" id="KW-0812">Transmembrane</keyword>
<evidence type="ECO:0000256" key="2">
    <source>
        <dbReference type="SAM" id="Phobius"/>
    </source>
</evidence>
<dbReference type="OrthoDB" id="5059350at2"/>
<name>A0A9X2GY89_9MICO</name>